<feature type="transmembrane region" description="Helical" evidence="1">
    <location>
        <begin position="12"/>
        <end position="31"/>
    </location>
</feature>
<reference evidence="3 4" key="1">
    <citation type="submission" date="2018-07" db="EMBL/GenBank/DDBJ databases">
        <title>Genomic Encyclopedia of Type Strains, Phase IV (KMG-IV): sequencing the most valuable type-strain genomes for metagenomic binning, comparative biology and taxonomic classification.</title>
        <authorList>
            <person name="Goeker M."/>
        </authorList>
    </citation>
    <scope>NUCLEOTIDE SEQUENCE [LARGE SCALE GENOMIC DNA]</scope>
    <source>
        <strain evidence="3 4">DSM 101478</strain>
    </source>
</reference>
<keyword evidence="1" id="KW-1133">Transmembrane helix</keyword>
<evidence type="ECO:0000313" key="4">
    <source>
        <dbReference type="Proteomes" id="UP000255317"/>
    </source>
</evidence>
<dbReference type="Pfam" id="PF13884">
    <property type="entry name" value="Peptidase_S74"/>
    <property type="match status" value="1"/>
</dbReference>
<organism evidence="3 4">
    <name type="scientific">Marinirhabdus gelatinilytica</name>
    <dbReference type="NCBI Taxonomy" id="1703343"/>
    <lineage>
        <taxon>Bacteria</taxon>
        <taxon>Pseudomonadati</taxon>
        <taxon>Bacteroidota</taxon>
        <taxon>Flavobacteriia</taxon>
        <taxon>Flavobacteriales</taxon>
        <taxon>Flavobacteriaceae</taxon>
    </lineage>
</organism>
<sequence>MKKQYTTTTRLSIFYLVFLFSTFSIVAQVGINTITPTAGSILDVSSADKGVLIPRIDIADLSTIAPITGGAPNGLLVYNTNTTTGPGLLVWDATATSWVSVDGNKDWKKNGNAGTTAATDFMGTTDNVGLRFRTNNTNALEITNAGSFQLFQDGTAVSPIVSWNTDTDSGMYRIGADIVGLSTGGIERFRVGNNGNIAINKGGAALSSLETVEASDTQGAIFSNITNVASNWSAVEAFNPNPAAGAGMIATGYYGILAQGAFGAYGYGFFGIYGEPVDISLDWAGYFAGDINSDQDIYYAGMLINTSDVRVKKNIRNIDNATATINKLRPVVYDKVIDKKDVPIKVASRIELKATGRKAPMTQENEYGLIAQEIEEILPELVKEKKVDLENSEIKSLKGVNYVGLIPIMLKAIQEQQSEIEFLKKEVKTLQNKID</sequence>
<dbReference type="OrthoDB" id="1430919at2"/>
<proteinExistence type="predicted"/>
<name>A0A370Q650_9FLAO</name>
<dbReference type="PROSITE" id="PS51688">
    <property type="entry name" value="ICA"/>
    <property type="match status" value="1"/>
</dbReference>
<dbReference type="InterPro" id="IPR030392">
    <property type="entry name" value="S74_ICA"/>
</dbReference>
<protein>
    <submittedName>
        <fullName evidence="3">Endosialidase-like protein</fullName>
    </submittedName>
</protein>
<evidence type="ECO:0000259" key="2">
    <source>
        <dbReference type="PROSITE" id="PS51688"/>
    </source>
</evidence>
<keyword evidence="4" id="KW-1185">Reference proteome</keyword>
<evidence type="ECO:0000256" key="1">
    <source>
        <dbReference type="SAM" id="Phobius"/>
    </source>
</evidence>
<feature type="domain" description="Peptidase S74" evidence="2">
    <location>
        <begin position="307"/>
        <end position="427"/>
    </location>
</feature>
<accession>A0A370Q650</accession>
<dbReference type="RefSeq" id="WP_115124515.1">
    <property type="nucleotide sequence ID" value="NZ_QRAO01000006.1"/>
</dbReference>
<gene>
    <name evidence="3" type="ORF">C8D94_1062</name>
</gene>
<dbReference type="AlphaFoldDB" id="A0A370Q650"/>
<evidence type="ECO:0000313" key="3">
    <source>
        <dbReference type="EMBL" id="RDK83789.1"/>
    </source>
</evidence>
<dbReference type="Proteomes" id="UP000255317">
    <property type="component" value="Unassembled WGS sequence"/>
</dbReference>
<keyword evidence="1" id="KW-0472">Membrane</keyword>
<comment type="caution">
    <text evidence="3">The sequence shown here is derived from an EMBL/GenBank/DDBJ whole genome shotgun (WGS) entry which is preliminary data.</text>
</comment>
<keyword evidence="1" id="KW-0812">Transmembrane</keyword>
<dbReference type="EMBL" id="QRAO01000006">
    <property type="protein sequence ID" value="RDK83789.1"/>
    <property type="molecule type" value="Genomic_DNA"/>
</dbReference>